<dbReference type="Proteomes" id="UP000503318">
    <property type="component" value="Segment"/>
</dbReference>
<evidence type="ECO:0000313" key="2">
    <source>
        <dbReference type="Proteomes" id="UP000503318"/>
    </source>
</evidence>
<accession>A0A6H0X5I3</accession>
<gene>
    <name evidence="1" type="ORF">TwortDSMZ_180</name>
</gene>
<dbReference type="EMBL" id="MT151386">
    <property type="protein sequence ID" value="QIW89176.1"/>
    <property type="molecule type" value="Genomic_DNA"/>
</dbReference>
<dbReference type="KEGG" id="vg:5130287"/>
<proteinExistence type="predicted"/>
<reference evidence="1 2" key="1">
    <citation type="submission" date="2020-03" db="EMBL/GenBank/DDBJ databases">
        <title>Variable regions in the genome of staphylococcal bacteriophage Twort.</title>
        <authorList>
            <person name="Glowacka-Rutkowska A."/>
            <person name="Gawor J."/>
            <person name="Lobocka M."/>
        </authorList>
    </citation>
    <scope>NUCLEOTIDE SEQUENCE [LARGE SCALE GENOMIC DNA]</scope>
</reference>
<organismHost>
    <name type="scientific">Twortvirus twort</name>
    <dbReference type="NCBI Taxonomy" id="55510"/>
</organismHost>
<name>A0A6H0X5I3_BPTWO</name>
<protein>
    <submittedName>
        <fullName evidence="1">Uncharacterized protein</fullName>
    </submittedName>
</protein>
<organism evidence="1 2">
    <name type="scientific">Staphylococcus phage Twort (strain DSM 17442 / HER 48)</name>
    <name type="common">Bacteriophage Twort</name>
    <dbReference type="NCBI Taxonomy" id="2908167"/>
    <lineage>
        <taxon>Viruses</taxon>
        <taxon>Duplodnaviria</taxon>
        <taxon>Heunggongvirae</taxon>
        <taxon>Uroviricota</taxon>
        <taxon>Caudoviricetes</taxon>
        <taxon>Herelleviridae</taxon>
        <taxon>Twortvirinae</taxon>
        <taxon>Twortvirus</taxon>
        <taxon>Twortvirus twort</taxon>
    </lineage>
</organism>
<dbReference type="RefSeq" id="YP_238638.1">
    <property type="nucleotide sequence ID" value="NC_007021.1"/>
</dbReference>
<evidence type="ECO:0000313" key="1">
    <source>
        <dbReference type="EMBL" id="QIW89176.1"/>
    </source>
</evidence>
<sequence>MVKGNIKELLNCICGCVDSFMDEGKSYVVYSDKKVFVKYKGVVIASIEDDVVHSNVYQLKTGTIEKQTLYTLVKALQYLVSLEYREREDINI</sequence>